<dbReference type="AlphaFoldDB" id="W8ALM9"/>
<dbReference type="EMBL" id="GAMC01019724">
    <property type="protein sequence ID" value="JAB86831.1"/>
    <property type="molecule type" value="mRNA"/>
</dbReference>
<evidence type="ECO:0000313" key="1">
    <source>
        <dbReference type="EMBL" id="JAB86832.1"/>
    </source>
</evidence>
<accession>W8ALM9</accession>
<dbReference type="OrthoDB" id="2148342at2759"/>
<dbReference type="InterPro" id="IPR025663">
    <property type="entry name" value="AKAP_28"/>
</dbReference>
<dbReference type="Pfam" id="PF14469">
    <property type="entry name" value="AKAP28"/>
    <property type="match status" value="1"/>
</dbReference>
<proteinExistence type="evidence at transcript level"/>
<dbReference type="EMBL" id="GAMC01019723">
    <property type="protein sequence ID" value="JAB86832.1"/>
    <property type="molecule type" value="mRNA"/>
</dbReference>
<organism evidence="1">
    <name type="scientific">Ceratitis capitata</name>
    <name type="common">Mediterranean fruit fly</name>
    <name type="synonym">Tephritis capitata</name>
    <dbReference type="NCBI Taxonomy" id="7213"/>
    <lineage>
        <taxon>Eukaryota</taxon>
        <taxon>Metazoa</taxon>
        <taxon>Ecdysozoa</taxon>
        <taxon>Arthropoda</taxon>
        <taxon>Hexapoda</taxon>
        <taxon>Insecta</taxon>
        <taxon>Pterygota</taxon>
        <taxon>Neoptera</taxon>
        <taxon>Endopterygota</taxon>
        <taxon>Diptera</taxon>
        <taxon>Brachycera</taxon>
        <taxon>Muscomorpha</taxon>
        <taxon>Tephritoidea</taxon>
        <taxon>Tephritidae</taxon>
        <taxon>Ceratitis</taxon>
        <taxon>Ceratitis</taxon>
    </lineage>
</organism>
<dbReference type="EMBL" id="GAMC01019721">
    <property type="protein sequence ID" value="JAB86834.1"/>
    <property type="molecule type" value="mRNA"/>
</dbReference>
<reference evidence="1" key="1">
    <citation type="submission" date="2013-07" db="EMBL/GenBank/DDBJ databases">
        <authorList>
            <person name="Geib S."/>
        </authorList>
    </citation>
    <scope>NUCLEOTIDE SEQUENCE</scope>
</reference>
<name>W8ALM9_CERCA</name>
<dbReference type="EMBL" id="GAMC01019722">
    <property type="protein sequence ID" value="JAB86833.1"/>
    <property type="molecule type" value="mRNA"/>
</dbReference>
<reference evidence="1" key="2">
    <citation type="journal article" date="2014" name="BMC Genomics">
        <title>A genomic perspective to assessing quality of mass-reared SIT flies used in Mediterranean fruit fly (Ceratitis capitata) eradication in California.</title>
        <authorList>
            <person name="Calla B."/>
            <person name="Hall B."/>
            <person name="Hou S."/>
            <person name="Geib S.M."/>
        </authorList>
    </citation>
    <scope>NUCLEOTIDE SEQUENCE</scope>
</reference>
<sequence>MQQKTSCSDTAVKNASAIVDKAIGEAVAWIASDPAERFLYKYPRECEQRPNNRLRLASTWLLGAEGAATSAKERRSSIRAVTETNTRKRIDWLRIDEFALHQLVQLVYDYLSLWRLTPSTRYQVHLERDVPCKEPQGCTYSLSALFTRQPQTALVERKPVAMTQVKFQVHISDLLPKFYPIMMTYRFENSNMDYYALGNRRLRRLDFQRFFIDMALEAKLGFYAQLLGTLAFGPQPSCAPEEQKSKRDETIKEDEDKALNGFCLCTAEASKSRLEFE</sequence>
<protein>
    <submittedName>
        <fullName evidence="1">Uncharacterized protein</fullName>
    </submittedName>
</protein>